<keyword evidence="4" id="KW-1185">Reference proteome</keyword>
<feature type="signal peptide" evidence="2">
    <location>
        <begin position="1"/>
        <end position="18"/>
    </location>
</feature>
<feature type="chain" id="PRO_5043538173" evidence="2">
    <location>
        <begin position="19"/>
        <end position="152"/>
    </location>
</feature>
<evidence type="ECO:0000256" key="1">
    <source>
        <dbReference type="SAM" id="MobiDB-lite"/>
    </source>
</evidence>
<dbReference type="Proteomes" id="UP001500889">
    <property type="component" value="Chromosome J"/>
</dbReference>
<reference evidence="3 4" key="1">
    <citation type="submission" date="2024-02" db="EMBL/GenBank/DDBJ databases">
        <title>A chromosome-level genome assembly of Drosophila madeirensis, a fruit fly species endemic to Madeira island.</title>
        <authorList>
            <person name="Tomihara K."/>
            <person name="Llopart A."/>
            <person name="Yamamoto D."/>
        </authorList>
    </citation>
    <scope>NUCLEOTIDE SEQUENCE [LARGE SCALE GENOMIC DNA]</scope>
    <source>
        <strain evidence="3 4">RF1</strain>
    </source>
</reference>
<evidence type="ECO:0000313" key="4">
    <source>
        <dbReference type="Proteomes" id="UP001500889"/>
    </source>
</evidence>
<proteinExistence type="predicted"/>
<feature type="region of interest" description="Disordered" evidence="1">
    <location>
        <begin position="63"/>
        <end position="152"/>
    </location>
</feature>
<organism evidence="3 4">
    <name type="scientific">Drosophila madeirensis</name>
    <name type="common">Fruit fly</name>
    <dbReference type="NCBI Taxonomy" id="30013"/>
    <lineage>
        <taxon>Eukaryota</taxon>
        <taxon>Metazoa</taxon>
        <taxon>Ecdysozoa</taxon>
        <taxon>Arthropoda</taxon>
        <taxon>Hexapoda</taxon>
        <taxon>Insecta</taxon>
        <taxon>Pterygota</taxon>
        <taxon>Neoptera</taxon>
        <taxon>Endopterygota</taxon>
        <taxon>Diptera</taxon>
        <taxon>Brachycera</taxon>
        <taxon>Muscomorpha</taxon>
        <taxon>Ephydroidea</taxon>
        <taxon>Drosophilidae</taxon>
        <taxon>Drosophila</taxon>
        <taxon>Sophophora</taxon>
    </lineage>
</organism>
<protein>
    <submittedName>
        <fullName evidence="3">Uncharacterized protein</fullName>
    </submittedName>
</protein>
<feature type="compositionally biased region" description="Low complexity" evidence="1">
    <location>
        <begin position="63"/>
        <end position="74"/>
    </location>
</feature>
<feature type="compositionally biased region" description="Basic residues" evidence="1">
    <location>
        <begin position="143"/>
        <end position="152"/>
    </location>
</feature>
<dbReference type="EMBL" id="AP029265">
    <property type="protein sequence ID" value="BFF98751.1"/>
    <property type="molecule type" value="Genomic_DNA"/>
</dbReference>
<accession>A0AAU9FTH7</accession>
<evidence type="ECO:0000256" key="2">
    <source>
        <dbReference type="SAM" id="SignalP"/>
    </source>
</evidence>
<feature type="compositionally biased region" description="Low complexity" evidence="1">
    <location>
        <begin position="94"/>
        <end position="136"/>
    </location>
</feature>
<evidence type="ECO:0000313" key="3">
    <source>
        <dbReference type="EMBL" id="BFF98751.1"/>
    </source>
</evidence>
<dbReference type="AlphaFoldDB" id="A0AAU9FTH7"/>
<sequence>MKTIMLFAWICLIGAAAATPMDFVHVTTAPKQALGTGTGTGLVHWTTGVQTKGSTMLNHTKTQTAVKTTVQPVKLAATTGSSEPPSHETKAVGSTSEETATTAAASKETETASTTEAATTANTAEASSAKPAPAETQTPAKQSKQRKAKKHE</sequence>
<gene>
    <name evidence="3" type="ORF">DMAD_06821</name>
</gene>
<name>A0AAU9FTH7_DROMD</name>
<keyword evidence="2" id="KW-0732">Signal</keyword>